<accession>A0A1G5PT85</accession>
<sequence>MATEQDTGMHDEHYDIVSTLYHALQGADTCKKYIADAEKDGDQEAADFFHEVQDQNRRMAEKAKHLLVKRVH</sequence>
<dbReference type="AlphaFoldDB" id="A0A1G5PT85"/>
<name>A0A1G5PT85_9GAMM</name>
<dbReference type="STRING" id="415747.SAMN03097708_00804"/>
<dbReference type="OrthoDB" id="495805at2"/>
<keyword evidence="2" id="KW-1185">Reference proteome</keyword>
<evidence type="ECO:0008006" key="3">
    <source>
        <dbReference type="Google" id="ProtNLM"/>
    </source>
</evidence>
<organism evidence="1 2">
    <name type="scientific">Thiohalomonas denitrificans</name>
    <dbReference type="NCBI Taxonomy" id="415747"/>
    <lineage>
        <taxon>Bacteria</taxon>
        <taxon>Pseudomonadati</taxon>
        <taxon>Pseudomonadota</taxon>
        <taxon>Gammaproteobacteria</taxon>
        <taxon>Thiohalomonadales</taxon>
        <taxon>Thiohalomonadaceae</taxon>
        <taxon>Thiohalomonas</taxon>
    </lineage>
</organism>
<dbReference type="Proteomes" id="UP000199648">
    <property type="component" value="Unassembled WGS sequence"/>
</dbReference>
<reference evidence="1 2" key="1">
    <citation type="submission" date="2016-10" db="EMBL/GenBank/DDBJ databases">
        <authorList>
            <person name="de Groot N.N."/>
        </authorList>
    </citation>
    <scope>NUCLEOTIDE SEQUENCE [LARGE SCALE GENOMIC DNA]</scope>
    <source>
        <strain evidence="1 2">HLD2</strain>
    </source>
</reference>
<protein>
    <recommendedName>
        <fullName evidence="3">Ferritin-like diiron domain-containing protein</fullName>
    </recommendedName>
</protein>
<dbReference type="RefSeq" id="WP_092992851.1">
    <property type="nucleotide sequence ID" value="NZ_FMWD01000002.1"/>
</dbReference>
<dbReference type="EMBL" id="FMWD01000002">
    <property type="protein sequence ID" value="SCZ52784.1"/>
    <property type="molecule type" value="Genomic_DNA"/>
</dbReference>
<gene>
    <name evidence="1" type="ORF">SAMN03097708_00804</name>
</gene>
<proteinExistence type="predicted"/>
<evidence type="ECO:0000313" key="2">
    <source>
        <dbReference type="Proteomes" id="UP000199648"/>
    </source>
</evidence>
<evidence type="ECO:0000313" key="1">
    <source>
        <dbReference type="EMBL" id="SCZ52784.1"/>
    </source>
</evidence>